<dbReference type="InParanoid" id="A0A067PD26"/>
<dbReference type="EMBL" id="KL197745">
    <property type="protein sequence ID" value="KDQ51745.1"/>
    <property type="molecule type" value="Genomic_DNA"/>
</dbReference>
<accession>A0A067PD26</accession>
<gene>
    <name evidence="1" type="ORF">JAAARDRAFT_497731</name>
</gene>
<dbReference type="Proteomes" id="UP000027265">
    <property type="component" value="Unassembled WGS sequence"/>
</dbReference>
<protein>
    <recommendedName>
        <fullName evidence="3">F-box domain-containing protein</fullName>
    </recommendedName>
</protein>
<organism evidence="1 2">
    <name type="scientific">Jaapia argillacea MUCL 33604</name>
    <dbReference type="NCBI Taxonomy" id="933084"/>
    <lineage>
        <taxon>Eukaryota</taxon>
        <taxon>Fungi</taxon>
        <taxon>Dikarya</taxon>
        <taxon>Basidiomycota</taxon>
        <taxon>Agaricomycotina</taxon>
        <taxon>Agaricomycetes</taxon>
        <taxon>Agaricomycetidae</taxon>
        <taxon>Jaapiales</taxon>
        <taxon>Jaapiaceae</taxon>
        <taxon>Jaapia</taxon>
    </lineage>
</organism>
<reference evidence="2" key="1">
    <citation type="journal article" date="2014" name="Proc. Natl. Acad. Sci. U.S.A.">
        <title>Extensive sampling of basidiomycete genomes demonstrates inadequacy of the white-rot/brown-rot paradigm for wood decay fungi.</title>
        <authorList>
            <person name="Riley R."/>
            <person name="Salamov A.A."/>
            <person name="Brown D.W."/>
            <person name="Nagy L.G."/>
            <person name="Floudas D."/>
            <person name="Held B.W."/>
            <person name="Levasseur A."/>
            <person name="Lombard V."/>
            <person name="Morin E."/>
            <person name="Otillar R."/>
            <person name="Lindquist E.A."/>
            <person name="Sun H."/>
            <person name="LaButti K.M."/>
            <person name="Schmutz J."/>
            <person name="Jabbour D."/>
            <person name="Luo H."/>
            <person name="Baker S.E."/>
            <person name="Pisabarro A.G."/>
            <person name="Walton J.D."/>
            <person name="Blanchette R.A."/>
            <person name="Henrissat B."/>
            <person name="Martin F."/>
            <person name="Cullen D."/>
            <person name="Hibbett D.S."/>
            <person name="Grigoriev I.V."/>
        </authorList>
    </citation>
    <scope>NUCLEOTIDE SEQUENCE [LARGE SCALE GENOMIC DNA]</scope>
    <source>
        <strain evidence="2">MUCL 33604</strain>
    </source>
</reference>
<evidence type="ECO:0000313" key="1">
    <source>
        <dbReference type="EMBL" id="KDQ51745.1"/>
    </source>
</evidence>
<name>A0A067PD26_9AGAM</name>
<evidence type="ECO:0008006" key="3">
    <source>
        <dbReference type="Google" id="ProtNLM"/>
    </source>
</evidence>
<dbReference type="AlphaFoldDB" id="A0A067PD26"/>
<proteinExistence type="predicted"/>
<sequence>MEQGDLKEVEICRVIGAQRDGPLLPYLRSLFWSCTCRYIRDDAIVEDMDPFLVSSLLELEIQRPGGRDNAIWGYGMEPLCKAVLERCQCLESFRMSLAIADLFMEPFSHLKFLRTFDLGPHAKTHFNTKMLHALASLPFLECLSVKAVTSPPLRGVTKFAGFLSPTSLDIYNGYSRGVIQLLDFISSTSLIHISIIPAWPWQQTDYYDFFENSESSRI</sequence>
<evidence type="ECO:0000313" key="2">
    <source>
        <dbReference type="Proteomes" id="UP000027265"/>
    </source>
</evidence>
<keyword evidence="2" id="KW-1185">Reference proteome</keyword>
<dbReference type="HOGENOM" id="CLU_1267059_0_0_1"/>